<dbReference type="PROSITE" id="PS50949">
    <property type="entry name" value="HTH_GNTR"/>
    <property type="match status" value="1"/>
</dbReference>
<dbReference type="Proteomes" id="UP000242699">
    <property type="component" value="Unassembled WGS sequence"/>
</dbReference>
<evidence type="ECO:0000313" key="5">
    <source>
        <dbReference type="EMBL" id="PSR30778.1"/>
    </source>
</evidence>
<sequence length="143" mass="16624">MNKNKPKITLETQSGVPLYVQIRDQIKTAIQSGQIPPQHRLQTIRELARNLKINPNTVARAYRELEYQGYLKTLSGRGTFVIDKDPVDRDFEPDFWIIAELEDCLKRIQNEWHVPPDRLLHMATHAVERISAEKIPTKLGDKR</sequence>
<dbReference type="EMBL" id="PXYT01000007">
    <property type="protein sequence ID" value="PSR30778.1"/>
    <property type="molecule type" value="Genomic_DNA"/>
</dbReference>
<evidence type="ECO:0000256" key="1">
    <source>
        <dbReference type="ARBA" id="ARBA00023015"/>
    </source>
</evidence>
<reference evidence="5 6" key="1">
    <citation type="journal article" date="2014" name="BMC Genomics">
        <title>Comparison of environmental and isolate Sulfobacillus genomes reveals diverse carbon, sulfur, nitrogen, and hydrogen metabolisms.</title>
        <authorList>
            <person name="Justice N.B."/>
            <person name="Norman A."/>
            <person name="Brown C.T."/>
            <person name="Singh A."/>
            <person name="Thomas B.C."/>
            <person name="Banfield J.F."/>
        </authorList>
    </citation>
    <scope>NUCLEOTIDE SEQUENCE [LARGE SCALE GENOMIC DNA]</scope>
    <source>
        <strain evidence="5">AMDSBA1</strain>
    </source>
</reference>
<comment type="caution">
    <text evidence="5">The sequence shown here is derived from an EMBL/GenBank/DDBJ whole genome shotgun (WGS) entry which is preliminary data.</text>
</comment>
<evidence type="ECO:0000259" key="4">
    <source>
        <dbReference type="PROSITE" id="PS50949"/>
    </source>
</evidence>
<evidence type="ECO:0000256" key="2">
    <source>
        <dbReference type="ARBA" id="ARBA00023125"/>
    </source>
</evidence>
<gene>
    <name evidence="5" type="ORF">C7B43_04720</name>
</gene>
<dbReference type="Pfam" id="PF00392">
    <property type="entry name" value="GntR"/>
    <property type="match status" value="1"/>
</dbReference>
<dbReference type="AlphaFoldDB" id="A0A2T2X8K0"/>
<accession>A0A2T2X8K0</accession>
<evidence type="ECO:0000313" key="6">
    <source>
        <dbReference type="Proteomes" id="UP000242699"/>
    </source>
</evidence>
<evidence type="ECO:0000256" key="3">
    <source>
        <dbReference type="ARBA" id="ARBA00023163"/>
    </source>
</evidence>
<feature type="domain" description="HTH gntR-type" evidence="4">
    <location>
        <begin position="16"/>
        <end position="84"/>
    </location>
</feature>
<name>A0A2T2X8K0_9FIRM</name>
<dbReference type="GO" id="GO:0003677">
    <property type="term" value="F:DNA binding"/>
    <property type="evidence" value="ECO:0007669"/>
    <property type="project" value="UniProtKB-KW"/>
</dbReference>
<keyword evidence="2" id="KW-0238">DNA-binding</keyword>
<dbReference type="CDD" id="cd07377">
    <property type="entry name" value="WHTH_GntR"/>
    <property type="match status" value="1"/>
</dbReference>
<dbReference type="InterPro" id="IPR000524">
    <property type="entry name" value="Tscrpt_reg_HTH_GntR"/>
</dbReference>
<organism evidence="5 6">
    <name type="scientific">Sulfobacillus benefaciens</name>
    <dbReference type="NCBI Taxonomy" id="453960"/>
    <lineage>
        <taxon>Bacteria</taxon>
        <taxon>Bacillati</taxon>
        <taxon>Bacillota</taxon>
        <taxon>Clostridia</taxon>
        <taxon>Eubacteriales</taxon>
        <taxon>Clostridiales Family XVII. Incertae Sedis</taxon>
        <taxon>Sulfobacillus</taxon>
    </lineage>
</organism>
<dbReference type="InterPro" id="IPR036390">
    <property type="entry name" value="WH_DNA-bd_sf"/>
</dbReference>
<protein>
    <submittedName>
        <fullName evidence="5">GntR family transcriptional regulator</fullName>
    </submittedName>
</protein>
<dbReference type="Gene3D" id="1.10.10.10">
    <property type="entry name" value="Winged helix-like DNA-binding domain superfamily/Winged helix DNA-binding domain"/>
    <property type="match status" value="1"/>
</dbReference>
<keyword evidence="1" id="KW-0805">Transcription regulation</keyword>
<dbReference type="SMART" id="SM00345">
    <property type="entry name" value="HTH_GNTR"/>
    <property type="match status" value="1"/>
</dbReference>
<proteinExistence type="predicted"/>
<dbReference type="PANTHER" id="PTHR38445:SF7">
    <property type="entry name" value="GNTR-FAMILY TRANSCRIPTIONAL REGULATOR"/>
    <property type="match status" value="1"/>
</dbReference>
<dbReference type="GO" id="GO:0003700">
    <property type="term" value="F:DNA-binding transcription factor activity"/>
    <property type="evidence" value="ECO:0007669"/>
    <property type="project" value="InterPro"/>
</dbReference>
<dbReference type="PANTHER" id="PTHR38445">
    <property type="entry name" value="HTH-TYPE TRANSCRIPTIONAL REPRESSOR YTRA"/>
    <property type="match status" value="1"/>
</dbReference>
<keyword evidence="3" id="KW-0804">Transcription</keyword>
<dbReference type="InterPro" id="IPR036388">
    <property type="entry name" value="WH-like_DNA-bd_sf"/>
</dbReference>
<dbReference type="SUPFAM" id="SSF46785">
    <property type="entry name" value="Winged helix' DNA-binding domain"/>
    <property type="match status" value="1"/>
</dbReference>